<keyword evidence="3" id="KW-1185">Reference proteome</keyword>
<protein>
    <submittedName>
        <fullName evidence="2">Uncharacterized protein</fullName>
    </submittedName>
</protein>
<organism evidence="2 3">
    <name type="scientific">Sphingomonas arantia</name>
    <dbReference type="NCBI Taxonomy" id="1460676"/>
    <lineage>
        <taxon>Bacteria</taxon>
        <taxon>Pseudomonadati</taxon>
        <taxon>Pseudomonadota</taxon>
        <taxon>Alphaproteobacteria</taxon>
        <taxon>Sphingomonadales</taxon>
        <taxon>Sphingomonadaceae</taxon>
        <taxon>Sphingomonas</taxon>
    </lineage>
</organism>
<dbReference type="EMBL" id="JBHUGS010000002">
    <property type="protein sequence ID" value="MFD1950622.1"/>
    <property type="molecule type" value="Genomic_DNA"/>
</dbReference>
<evidence type="ECO:0000256" key="1">
    <source>
        <dbReference type="SAM" id="SignalP"/>
    </source>
</evidence>
<accession>A0ABW4TY26</accession>
<proteinExistence type="predicted"/>
<evidence type="ECO:0000313" key="3">
    <source>
        <dbReference type="Proteomes" id="UP001597400"/>
    </source>
</evidence>
<keyword evidence="1" id="KW-0732">Signal</keyword>
<comment type="caution">
    <text evidence="2">The sequence shown here is derived from an EMBL/GenBank/DDBJ whole genome shotgun (WGS) entry which is preliminary data.</text>
</comment>
<sequence>MRILPLLLTLAPIAASAAPPVLPTPSIGADPKHCQEMEVRKTADSKSGKAQKLADLPPANHYLAVDRRIDHCRAPIIISTGIGKR</sequence>
<feature type="chain" id="PRO_5046519271" evidence="1">
    <location>
        <begin position="18"/>
        <end position="85"/>
    </location>
</feature>
<feature type="signal peptide" evidence="1">
    <location>
        <begin position="1"/>
        <end position="17"/>
    </location>
</feature>
<dbReference type="Proteomes" id="UP001597400">
    <property type="component" value="Unassembled WGS sequence"/>
</dbReference>
<reference evidence="3" key="1">
    <citation type="journal article" date="2019" name="Int. J. Syst. Evol. Microbiol.">
        <title>The Global Catalogue of Microorganisms (GCM) 10K type strain sequencing project: providing services to taxonomists for standard genome sequencing and annotation.</title>
        <authorList>
            <consortium name="The Broad Institute Genomics Platform"/>
            <consortium name="The Broad Institute Genome Sequencing Center for Infectious Disease"/>
            <person name="Wu L."/>
            <person name="Ma J."/>
        </authorList>
    </citation>
    <scope>NUCLEOTIDE SEQUENCE [LARGE SCALE GENOMIC DNA]</scope>
    <source>
        <strain evidence="3">CGMCC 1.12702</strain>
    </source>
</reference>
<evidence type="ECO:0000313" key="2">
    <source>
        <dbReference type="EMBL" id="MFD1950622.1"/>
    </source>
</evidence>
<name>A0ABW4TY26_9SPHN</name>
<dbReference type="RefSeq" id="WP_380928801.1">
    <property type="nucleotide sequence ID" value="NZ_JBHUGS010000002.1"/>
</dbReference>
<gene>
    <name evidence="2" type="ORF">ACFSGX_07565</name>
</gene>